<feature type="signal peptide" evidence="3">
    <location>
        <begin position="1"/>
        <end position="25"/>
    </location>
</feature>
<feature type="region of interest" description="Disordered" evidence="1">
    <location>
        <begin position="59"/>
        <end position="82"/>
    </location>
</feature>
<gene>
    <name evidence="4" type="ORF">TWF718_005176</name>
</gene>
<feature type="compositionally biased region" description="Pro residues" evidence="1">
    <location>
        <begin position="67"/>
        <end position="82"/>
    </location>
</feature>
<evidence type="ECO:0000313" key="5">
    <source>
        <dbReference type="Proteomes" id="UP001313282"/>
    </source>
</evidence>
<dbReference type="AlphaFoldDB" id="A0AAN8N3T7"/>
<feature type="transmembrane region" description="Helical" evidence="2">
    <location>
        <begin position="196"/>
        <end position="215"/>
    </location>
</feature>
<sequence length="426" mass="46196">MMNFLLFRPVILLLFFTSNYPRVLASPAIAPPVPAQGVPHSLQFGNPITISASISLGVPQTKTKGLPPSPPPPSLPPPAPPLLPSTISIAPSILTSPISLSPSTTLTPTHVQTPPSSSFNDDKDIPTTSILSITPADPQITEIDPAKSTWVQDDYPPQSSTSTPIPSIPTSLERSYNITCRNFPSRSSLTICSPTLLVILFLIFYTGILRIVMYLQESSARQVLELGEALMGHRDSNGGYAWTADGSWKIRQQPELPAVAMMGVDDLERIVGEEGGGKGYGTMKVGGMGDEGLARGERIWLRDLDYRRKKVRKGNNTPEGPSTIGSGKGKRRVSRTEEWEGNDHEGSDGEMGKGLTAEQRKEVERKRREMVKKAHERMLDDTKSQRVFYGAIVVAGSVGLVFVILGTLLGVLCKQLRKIGGCPFEG</sequence>
<keyword evidence="2" id="KW-0812">Transmembrane</keyword>
<reference evidence="4 5" key="1">
    <citation type="submission" date="2019-10" db="EMBL/GenBank/DDBJ databases">
        <authorList>
            <person name="Palmer J.M."/>
        </authorList>
    </citation>
    <scope>NUCLEOTIDE SEQUENCE [LARGE SCALE GENOMIC DNA]</scope>
    <source>
        <strain evidence="4 5">TWF718</strain>
    </source>
</reference>
<feature type="compositionally biased region" description="Basic and acidic residues" evidence="1">
    <location>
        <begin position="334"/>
        <end position="351"/>
    </location>
</feature>
<accession>A0AAN8N3T7</accession>
<evidence type="ECO:0000256" key="2">
    <source>
        <dbReference type="SAM" id="Phobius"/>
    </source>
</evidence>
<feature type="compositionally biased region" description="Polar residues" evidence="1">
    <location>
        <begin position="110"/>
        <end position="119"/>
    </location>
</feature>
<comment type="caution">
    <text evidence="4">The sequence shown here is derived from an EMBL/GenBank/DDBJ whole genome shotgun (WGS) entry which is preliminary data.</text>
</comment>
<feature type="chain" id="PRO_5042858359" evidence="3">
    <location>
        <begin position="26"/>
        <end position="426"/>
    </location>
</feature>
<feature type="region of interest" description="Disordered" evidence="1">
    <location>
        <begin position="311"/>
        <end position="365"/>
    </location>
</feature>
<keyword evidence="3" id="KW-0732">Signal</keyword>
<feature type="region of interest" description="Disordered" evidence="1">
    <location>
        <begin position="104"/>
        <end position="124"/>
    </location>
</feature>
<dbReference type="Proteomes" id="UP001313282">
    <property type="component" value="Unassembled WGS sequence"/>
</dbReference>
<keyword evidence="2" id="KW-0472">Membrane</keyword>
<dbReference type="EMBL" id="JAVHNR010000002">
    <property type="protein sequence ID" value="KAK6352027.1"/>
    <property type="molecule type" value="Genomic_DNA"/>
</dbReference>
<evidence type="ECO:0000256" key="1">
    <source>
        <dbReference type="SAM" id="MobiDB-lite"/>
    </source>
</evidence>
<protein>
    <submittedName>
        <fullName evidence="4">Uncharacterized protein</fullName>
    </submittedName>
</protein>
<evidence type="ECO:0000313" key="4">
    <source>
        <dbReference type="EMBL" id="KAK6352027.1"/>
    </source>
</evidence>
<proteinExistence type="predicted"/>
<feature type="transmembrane region" description="Helical" evidence="2">
    <location>
        <begin position="387"/>
        <end position="412"/>
    </location>
</feature>
<feature type="compositionally biased region" description="Polar residues" evidence="1">
    <location>
        <begin position="314"/>
        <end position="325"/>
    </location>
</feature>
<organism evidence="4 5">
    <name type="scientific">Orbilia javanica</name>
    <dbReference type="NCBI Taxonomy" id="47235"/>
    <lineage>
        <taxon>Eukaryota</taxon>
        <taxon>Fungi</taxon>
        <taxon>Dikarya</taxon>
        <taxon>Ascomycota</taxon>
        <taxon>Pezizomycotina</taxon>
        <taxon>Orbiliomycetes</taxon>
        <taxon>Orbiliales</taxon>
        <taxon>Orbiliaceae</taxon>
        <taxon>Orbilia</taxon>
    </lineage>
</organism>
<keyword evidence="5" id="KW-1185">Reference proteome</keyword>
<evidence type="ECO:0000256" key="3">
    <source>
        <dbReference type="SAM" id="SignalP"/>
    </source>
</evidence>
<keyword evidence="2" id="KW-1133">Transmembrane helix</keyword>
<name>A0AAN8N3T7_9PEZI</name>